<accession>A0AAD6LBF9</accession>
<keyword evidence="2" id="KW-1185">Reference proteome</keyword>
<evidence type="ECO:0000313" key="2">
    <source>
        <dbReference type="Proteomes" id="UP001164929"/>
    </source>
</evidence>
<gene>
    <name evidence="1" type="ORF">NC653_039528</name>
</gene>
<reference evidence="1 2" key="1">
    <citation type="journal article" date="2023" name="Mol. Ecol. Resour.">
        <title>Chromosome-level genome assembly of a triploid poplar Populus alba 'Berolinensis'.</title>
        <authorList>
            <person name="Chen S."/>
            <person name="Yu Y."/>
            <person name="Wang X."/>
            <person name="Wang S."/>
            <person name="Zhang T."/>
            <person name="Zhou Y."/>
            <person name="He R."/>
            <person name="Meng N."/>
            <person name="Wang Y."/>
            <person name="Liu W."/>
            <person name="Liu Z."/>
            <person name="Liu J."/>
            <person name="Guo Q."/>
            <person name="Huang H."/>
            <person name="Sederoff R.R."/>
            <person name="Wang G."/>
            <person name="Qu G."/>
            <person name="Chen S."/>
        </authorList>
    </citation>
    <scope>NUCLEOTIDE SEQUENCE [LARGE SCALE GENOMIC DNA]</scope>
    <source>
        <strain evidence="1">SC-2020</strain>
    </source>
</reference>
<protein>
    <submittedName>
        <fullName evidence="1">Uncharacterized protein</fullName>
    </submittedName>
</protein>
<dbReference type="Proteomes" id="UP001164929">
    <property type="component" value="Chromosome 18"/>
</dbReference>
<dbReference type="EMBL" id="JAQIZT010000018">
    <property type="protein sequence ID" value="KAJ6957590.1"/>
    <property type="molecule type" value="Genomic_DNA"/>
</dbReference>
<organism evidence="1 2">
    <name type="scientific">Populus alba x Populus x berolinensis</name>
    <dbReference type="NCBI Taxonomy" id="444605"/>
    <lineage>
        <taxon>Eukaryota</taxon>
        <taxon>Viridiplantae</taxon>
        <taxon>Streptophyta</taxon>
        <taxon>Embryophyta</taxon>
        <taxon>Tracheophyta</taxon>
        <taxon>Spermatophyta</taxon>
        <taxon>Magnoliopsida</taxon>
        <taxon>eudicotyledons</taxon>
        <taxon>Gunneridae</taxon>
        <taxon>Pentapetalae</taxon>
        <taxon>rosids</taxon>
        <taxon>fabids</taxon>
        <taxon>Malpighiales</taxon>
        <taxon>Salicaceae</taxon>
        <taxon>Saliceae</taxon>
        <taxon>Populus</taxon>
    </lineage>
</organism>
<proteinExistence type="predicted"/>
<sequence>MGQVWFGDERPSAGKMKMVRRVWSTGLGGYMGMGLFECMGEDGELKWQGAFVYVLREQPSMTLRDSGFLSKTEK</sequence>
<comment type="caution">
    <text evidence="1">The sequence shown here is derived from an EMBL/GenBank/DDBJ whole genome shotgun (WGS) entry which is preliminary data.</text>
</comment>
<name>A0AAD6LBF9_9ROSI</name>
<evidence type="ECO:0000313" key="1">
    <source>
        <dbReference type="EMBL" id="KAJ6957590.1"/>
    </source>
</evidence>
<dbReference type="AlphaFoldDB" id="A0AAD6LBF9"/>